<dbReference type="Pfam" id="PF06415">
    <property type="entry name" value="iPGM_N"/>
    <property type="match status" value="1"/>
</dbReference>
<dbReference type="GO" id="GO:0004619">
    <property type="term" value="F:phosphoglycerate mutase activity"/>
    <property type="evidence" value="ECO:0007669"/>
    <property type="project" value="UniProtKB-UniRule"/>
</dbReference>
<feature type="binding site" evidence="10 13">
    <location>
        <position position="445"/>
    </location>
    <ligand>
        <name>Mn(2+)</name>
        <dbReference type="ChEBI" id="CHEBI:29035"/>
        <label>2</label>
    </ligand>
</feature>
<dbReference type="GO" id="GO:0005737">
    <property type="term" value="C:cytoplasm"/>
    <property type="evidence" value="ECO:0007669"/>
    <property type="project" value="InterPro"/>
</dbReference>
<evidence type="ECO:0000313" key="16">
    <source>
        <dbReference type="EMBL" id="MCM1985659.1"/>
    </source>
</evidence>
<feature type="binding site" evidence="10 12">
    <location>
        <position position="125"/>
    </location>
    <ligand>
        <name>substrate</name>
    </ligand>
</feature>
<dbReference type="InterPro" id="IPR006124">
    <property type="entry name" value="Metalloenzyme"/>
</dbReference>
<protein>
    <recommendedName>
        <fullName evidence="9 10">2,3-bisphosphoglycerate-independent phosphoglycerate mutase</fullName>
        <shortName evidence="10">BPG-independent PGAM</shortName>
        <shortName evidence="10">Phosphoglyceromutase</shortName>
        <shortName evidence="10">iPGM</shortName>
        <ecNumber evidence="4 10">5.4.2.12</ecNumber>
    </recommendedName>
</protein>
<keyword evidence="5 10" id="KW-0479">Metal-binding</keyword>
<evidence type="ECO:0000256" key="12">
    <source>
        <dbReference type="PIRSR" id="PIRSR001492-2"/>
    </source>
</evidence>
<comment type="cofactor">
    <cofactor evidence="10">
        <name>Mn(2+)</name>
        <dbReference type="ChEBI" id="CHEBI:29035"/>
    </cofactor>
    <text evidence="10">Binds 2 manganese ions per subunit.</text>
</comment>
<feature type="binding site" evidence="10 12">
    <location>
        <position position="337"/>
    </location>
    <ligand>
        <name>substrate</name>
    </ligand>
</feature>
<keyword evidence="8 10" id="KW-0413">Isomerase</keyword>
<comment type="pathway">
    <text evidence="2 10">Carbohydrate degradation; glycolysis; pyruvate from D-glyceraldehyde 3-phosphate: step 3/5.</text>
</comment>
<dbReference type="GO" id="GO:0030145">
    <property type="term" value="F:manganese ion binding"/>
    <property type="evidence" value="ECO:0007669"/>
    <property type="project" value="UniProtKB-UniRule"/>
</dbReference>
<dbReference type="InterPro" id="IPR005995">
    <property type="entry name" value="Pgm_bpd_ind"/>
</dbReference>
<feature type="active site" description="Phosphoserine intermediate" evidence="10 11">
    <location>
        <position position="64"/>
    </location>
</feature>
<dbReference type="PANTHER" id="PTHR31637:SF0">
    <property type="entry name" value="2,3-BISPHOSPHOGLYCERATE-INDEPENDENT PHOSPHOGLYCERATE MUTASE"/>
    <property type="match status" value="1"/>
</dbReference>
<dbReference type="CDD" id="cd16010">
    <property type="entry name" value="iPGM"/>
    <property type="match status" value="1"/>
</dbReference>
<evidence type="ECO:0000256" key="3">
    <source>
        <dbReference type="ARBA" id="ARBA00008819"/>
    </source>
</evidence>
<dbReference type="EMBL" id="JAGSOI010000003">
    <property type="protein sequence ID" value="MCM1985659.1"/>
    <property type="molecule type" value="Genomic_DNA"/>
</dbReference>
<feature type="binding site" evidence="10 12">
    <location>
        <position position="187"/>
    </location>
    <ligand>
        <name>substrate</name>
    </ligand>
</feature>
<keyword evidence="7 10" id="KW-0464">Manganese</keyword>
<feature type="binding site" evidence="10 12">
    <location>
        <position position="193"/>
    </location>
    <ligand>
        <name>substrate</name>
    </ligand>
</feature>
<dbReference type="RefSeq" id="WP_250867036.1">
    <property type="nucleotide sequence ID" value="NZ_JAGSOI010000003.1"/>
</dbReference>
<evidence type="ECO:0000256" key="7">
    <source>
        <dbReference type="ARBA" id="ARBA00023211"/>
    </source>
</evidence>
<dbReference type="InterPro" id="IPR011258">
    <property type="entry name" value="BPG-indep_PGM_N"/>
</dbReference>
<dbReference type="EC" id="5.4.2.12" evidence="4 10"/>
<dbReference type="AlphaFoldDB" id="A0A9E5DB39"/>
<organism evidence="16 17">
    <name type="scientific">Methanococcoides seepicolus</name>
    <dbReference type="NCBI Taxonomy" id="2828780"/>
    <lineage>
        <taxon>Archaea</taxon>
        <taxon>Methanobacteriati</taxon>
        <taxon>Methanobacteriota</taxon>
        <taxon>Stenosarchaea group</taxon>
        <taxon>Methanomicrobia</taxon>
        <taxon>Methanosarcinales</taxon>
        <taxon>Methanosarcinaceae</taxon>
        <taxon>Methanococcoides</taxon>
    </lineage>
</organism>
<evidence type="ECO:0000256" key="5">
    <source>
        <dbReference type="ARBA" id="ARBA00022723"/>
    </source>
</evidence>
<dbReference type="GO" id="GO:0006096">
    <property type="term" value="P:glycolytic process"/>
    <property type="evidence" value="ECO:0007669"/>
    <property type="project" value="UniProtKB-UniRule"/>
</dbReference>
<evidence type="ECO:0000256" key="4">
    <source>
        <dbReference type="ARBA" id="ARBA00012026"/>
    </source>
</evidence>
<evidence type="ECO:0000256" key="11">
    <source>
        <dbReference type="PIRSR" id="PIRSR001492-1"/>
    </source>
</evidence>
<comment type="catalytic activity">
    <reaction evidence="1 10">
        <text>(2R)-2-phosphoglycerate = (2R)-3-phosphoglycerate</text>
        <dbReference type="Rhea" id="RHEA:15901"/>
        <dbReference type="ChEBI" id="CHEBI:58272"/>
        <dbReference type="ChEBI" id="CHEBI:58289"/>
        <dbReference type="EC" id="5.4.2.12"/>
    </reaction>
</comment>
<dbReference type="InterPro" id="IPR017850">
    <property type="entry name" value="Alkaline_phosphatase_core_sf"/>
</dbReference>
<feature type="binding site" evidence="10 12">
    <location>
        <begin position="155"/>
        <end position="156"/>
    </location>
    <ligand>
        <name>substrate</name>
    </ligand>
</feature>
<feature type="binding site" evidence="10 13">
    <location>
        <position position="404"/>
    </location>
    <ligand>
        <name>Mn(2+)</name>
        <dbReference type="ChEBI" id="CHEBI:29035"/>
        <label>1</label>
    </ligand>
</feature>
<dbReference type="Proteomes" id="UP001056766">
    <property type="component" value="Unassembled WGS sequence"/>
</dbReference>
<evidence type="ECO:0000256" key="9">
    <source>
        <dbReference type="ARBA" id="ARBA00071648"/>
    </source>
</evidence>
<feature type="binding site" evidence="10 13">
    <location>
        <position position="14"/>
    </location>
    <ligand>
        <name>Mn(2+)</name>
        <dbReference type="ChEBI" id="CHEBI:29035"/>
        <label>2</label>
    </ligand>
</feature>
<dbReference type="Pfam" id="PF01676">
    <property type="entry name" value="Metalloenzyme"/>
    <property type="match status" value="1"/>
</dbReference>
<dbReference type="NCBIfam" id="TIGR01307">
    <property type="entry name" value="pgm_bpd_ind"/>
    <property type="match status" value="1"/>
</dbReference>
<gene>
    <name evidence="10 16" type="primary">gpmI</name>
    <name evidence="16" type="ORF">KDK67_01285</name>
</gene>
<evidence type="ECO:0000259" key="15">
    <source>
        <dbReference type="Pfam" id="PF06415"/>
    </source>
</evidence>
<feature type="binding site" evidence="10 12">
    <location>
        <begin position="264"/>
        <end position="267"/>
    </location>
    <ligand>
        <name>substrate</name>
    </ligand>
</feature>
<reference evidence="16" key="1">
    <citation type="journal article" date="2021" name="mSystems">
        <title>Bacteria and Archaea Synergistically Convert Glycine Betaine to Biogenic Methane in the Formosa Cold Seep of the South China Sea.</title>
        <authorList>
            <person name="Li L."/>
            <person name="Zhang W."/>
            <person name="Zhang S."/>
            <person name="Song L."/>
            <person name="Sun Q."/>
            <person name="Zhang H."/>
            <person name="Xiang H."/>
            <person name="Dong X."/>
        </authorList>
    </citation>
    <scope>NUCLEOTIDE SEQUENCE</scope>
    <source>
        <strain evidence="16">LLY</strain>
    </source>
</reference>
<comment type="caution">
    <text evidence="16">The sequence shown here is derived from an EMBL/GenBank/DDBJ whole genome shotgun (WGS) entry which is preliminary data.</text>
</comment>
<dbReference type="Gene3D" id="3.40.720.10">
    <property type="entry name" value="Alkaline Phosphatase, subunit A"/>
    <property type="match status" value="1"/>
</dbReference>
<feature type="domain" description="Metalloenzyme" evidence="14">
    <location>
        <begin position="7"/>
        <end position="505"/>
    </location>
</feature>
<feature type="binding site" evidence="10 13">
    <location>
        <position position="446"/>
    </location>
    <ligand>
        <name>Mn(2+)</name>
        <dbReference type="ChEBI" id="CHEBI:29035"/>
        <label>2</label>
    </ligand>
</feature>
<name>A0A9E5DB39_9EURY</name>
<feature type="domain" description="BPG-independent PGAM N-terminal" evidence="15">
    <location>
        <begin position="84"/>
        <end position="301"/>
    </location>
</feature>
<dbReference type="HAMAP" id="MF_01038">
    <property type="entry name" value="GpmI"/>
    <property type="match status" value="1"/>
</dbReference>
<proteinExistence type="inferred from homology"/>
<dbReference type="InterPro" id="IPR036646">
    <property type="entry name" value="PGAM_B_sf"/>
</dbReference>
<comment type="function">
    <text evidence="10">Catalyzes the interconversion of 2-phosphoglycerate and 3-phosphoglycerate.</text>
</comment>
<evidence type="ECO:0000256" key="10">
    <source>
        <dbReference type="HAMAP-Rule" id="MF_01038"/>
    </source>
</evidence>
<comment type="similarity">
    <text evidence="3 10">Belongs to the BPG-independent phosphoglycerate mutase family.</text>
</comment>
<evidence type="ECO:0000256" key="8">
    <source>
        <dbReference type="ARBA" id="ARBA00023235"/>
    </source>
</evidence>
<dbReference type="Gene3D" id="3.40.1450.10">
    <property type="entry name" value="BPG-independent phosphoglycerate mutase, domain B"/>
    <property type="match status" value="1"/>
</dbReference>
<dbReference type="SUPFAM" id="SSF53649">
    <property type="entry name" value="Alkaline phosphatase-like"/>
    <property type="match status" value="1"/>
</dbReference>
<dbReference type="GO" id="GO:0006007">
    <property type="term" value="P:glucose catabolic process"/>
    <property type="evidence" value="ECO:0007669"/>
    <property type="project" value="InterPro"/>
</dbReference>
<keyword evidence="17" id="KW-1185">Reference proteome</keyword>
<evidence type="ECO:0000256" key="1">
    <source>
        <dbReference type="ARBA" id="ARBA00000370"/>
    </source>
</evidence>
<evidence type="ECO:0000313" key="17">
    <source>
        <dbReference type="Proteomes" id="UP001056766"/>
    </source>
</evidence>
<dbReference type="PIRSF" id="PIRSF001492">
    <property type="entry name" value="IPGAM"/>
    <property type="match status" value="1"/>
</dbReference>
<accession>A0A9E5DB39</accession>
<dbReference type="FunFam" id="3.40.1450.10:FF:000001">
    <property type="entry name" value="2,3-bisphosphoglycerate-independent phosphoglycerate mutase"/>
    <property type="match status" value="1"/>
</dbReference>
<keyword evidence="6 10" id="KW-0324">Glycolysis</keyword>
<dbReference type="SUPFAM" id="SSF64158">
    <property type="entry name" value="2,3-Bisphosphoglycerate-independent phosphoglycerate mutase, substrate-binding domain"/>
    <property type="match status" value="1"/>
</dbReference>
<dbReference type="PANTHER" id="PTHR31637">
    <property type="entry name" value="2,3-BISPHOSPHOGLYCERATE-INDEPENDENT PHOSPHOGLYCERATE MUTASE"/>
    <property type="match status" value="1"/>
</dbReference>
<feature type="binding site" evidence="10 13">
    <location>
        <position position="408"/>
    </location>
    <ligand>
        <name>Mn(2+)</name>
        <dbReference type="ChEBI" id="CHEBI:29035"/>
        <label>1</label>
    </ligand>
</feature>
<evidence type="ECO:0000256" key="2">
    <source>
        <dbReference type="ARBA" id="ARBA00004798"/>
    </source>
</evidence>
<reference evidence="16" key="2">
    <citation type="submission" date="2021-04" db="EMBL/GenBank/DDBJ databases">
        <authorList>
            <person name="Dong X."/>
        </authorList>
    </citation>
    <scope>NUCLEOTIDE SEQUENCE</scope>
    <source>
        <strain evidence="16">LLY</strain>
    </source>
</reference>
<evidence type="ECO:0000256" key="6">
    <source>
        <dbReference type="ARBA" id="ARBA00023152"/>
    </source>
</evidence>
<feature type="binding site" evidence="10 13">
    <location>
        <position position="64"/>
    </location>
    <ligand>
        <name>Mn(2+)</name>
        <dbReference type="ChEBI" id="CHEBI:29035"/>
        <label>2</label>
    </ligand>
</feature>
<sequence>MNFTKRPFLLTILDGWGYSPEVEGNAISAANTPNLDDLLETYPNTLLSASGEDVGLPEGQMGNSEVGHLNIGAGRVVYQDLTRINRDIGNGDFFKNPVLKQAIENAKAQGSALHLMGLFSYGGVHSHMKHLRALIEFAKDEGITDIFVHAFLDGRDVPPRAALEDMKEHVEYCNNLGVGKIATVSGRYYAMDRDNRWDRTEDAYNAITLGEGLYYSKEPIDAISEGYERDENDEFIKPTVIVDENGRPIGTVNEKDTVIFFNFRPDRARQLTYAFVNDEFDNFERKSHPKVHFLCMTEYDEKLDVPIAFPSEELKNTLGEVLSKEGIKQLRIAETEKYAHVTFFFNGGVEKQNEGEDRCLIPSPKVATYDLKPEMSAYEVTEELIERIGSGKYDVIVLNLANMDMVGHSGIMEAAVKAVEVVDDCVGKIITAIKEAGGEAMIMADHGNAEKMVEFCNNTDRQCHTAHTPNPVRCIYVTQEKGVELQKGRLSDVAPTILKIIGIEKPPEMTGVPLIKNS</sequence>
<evidence type="ECO:0000259" key="14">
    <source>
        <dbReference type="Pfam" id="PF01676"/>
    </source>
</evidence>
<feature type="binding site" evidence="10 13">
    <location>
        <position position="467"/>
    </location>
    <ligand>
        <name>Mn(2+)</name>
        <dbReference type="ChEBI" id="CHEBI:29035"/>
        <label>1</label>
    </ligand>
</feature>
<evidence type="ECO:0000256" key="13">
    <source>
        <dbReference type="PIRSR" id="PIRSR001492-3"/>
    </source>
</evidence>